<accession>A0A0V1MH61</accession>
<dbReference type="AlphaFoldDB" id="A0A0V1MH61"/>
<sequence length="293" mass="32762">MAAKGFHLHKWASNEPTALGSIPAERRAAGTEGGLWKTLGIFWDRKDDCLTFVPPGTTRQDGQDSKRQLLSTASRVFDPVGCLALFTVMAKILFQSLWQLRVPWDEPLPEDVEQHWNRWKRELAELSLIRVPRALVPVTLAQVNRIELHAFCDASELAYGAVVYLRLETSGRLTLVNFITAKTRVAPVKRLTLPRLEIMGALLAAQGEERTSGHATLAVMMTHITADPLHPSRYGEIENNLDAAGAKGRVQTRNQNTPQGRPRDGAQPLDPYLMNPGCCAWVADWRLRTCRRP</sequence>
<dbReference type="EMBL" id="JYDO01000103">
    <property type="protein sequence ID" value="KRZ71018.1"/>
    <property type="molecule type" value="Genomic_DNA"/>
</dbReference>
<comment type="caution">
    <text evidence="2">The sequence shown here is derived from an EMBL/GenBank/DDBJ whole genome shotgun (WGS) entry which is preliminary data.</text>
</comment>
<dbReference type="InterPro" id="IPR008042">
    <property type="entry name" value="Retrotrans_Pao"/>
</dbReference>
<dbReference type="Pfam" id="PF05380">
    <property type="entry name" value="Peptidase_A17"/>
    <property type="match status" value="1"/>
</dbReference>
<evidence type="ECO:0000256" key="1">
    <source>
        <dbReference type="SAM" id="MobiDB-lite"/>
    </source>
</evidence>
<reference evidence="2 3" key="1">
    <citation type="submission" date="2015-01" db="EMBL/GenBank/DDBJ databases">
        <title>Evolution of Trichinella species and genotypes.</title>
        <authorList>
            <person name="Korhonen P.K."/>
            <person name="Edoardo P."/>
            <person name="Giuseppe L.R."/>
            <person name="Gasser R.B."/>
        </authorList>
    </citation>
    <scope>NUCLEOTIDE SEQUENCE [LARGE SCALE GENOMIC DNA]</scope>
    <source>
        <strain evidence="2">ISS1980</strain>
    </source>
</reference>
<dbReference type="Proteomes" id="UP000054843">
    <property type="component" value="Unassembled WGS sequence"/>
</dbReference>
<gene>
    <name evidence="2" type="ORF">T10_9429</name>
</gene>
<evidence type="ECO:0008006" key="4">
    <source>
        <dbReference type="Google" id="ProtNLM"/>
    </source>
</evidence>
<evidence type="ECO:0000313" key="2">
    <source>
        <dbReference type="EMBL" id="KRZ71018.1"/>
    </source>
</evidence>
<dbReference type="PANTHER" id="PTHR47331">
    <property type="entry name" value="PHD-TYPE DOMAIN-CONTAINING PROTEIN"/>
    <property type="match status" value="1"/>
</dbReference>
<feature type="region of interest" description="Disordered" evidence="1">
    <location>
        <begin position="244"/>
        <end position="269"/>
    </location>
</feature>
<protein>
    <recommendedName>
        <fullName evidence="4">Reverse transcriptase/retrotransposon-derived protein RNase H-like domain-containing protein</fullName>
    </recommendedName>
</protein>
<name>A0A0V1MH61_9BILA</name>
<organism evidence="2 3">
    <name type="scientific">Trichinella papuae</name>
    <dbReference type="NCBI Taxonomy" id="268474"/>
    <lineage>
        <taxon>Eukaryota</taxon>
        <taxon>Metazoa</taxon>
        <taxon>Ecdysozoa</taxon>
        <taxon>Nematoda</taxon>
        <taxon>Enoplea</taxon>
        <taxon>Dorylaimia</taxon>
        <taxon>Trichinellida</taxon>
        <taxon>Trichinellidae</taxon>
        <taxon>Trichinella</taxon>
    </lineage>
</organism>
<dbReference type="STRING" id="268474.A0A0V1MH61"/>
<proteinExistence type="predicted"/>
<dbReference type="OrthoDB" id="429521at2759"/>
<keyword evidence="3" id="KW-1185">Reference proteome</keyword>
<evidence type="ECO:0000313" key="3">
    <source>
        <dbReference type="Proteomes" id="UP000054843"/>
    </source>
</evidence>